<dbReference type="Proteomes" id="UP000642094">
    <property type="component" value="Unassembled WGS sequence"/>
</dbReference>
<gene>
    <name evidence="1" type="ORF">H6F41_11980</name>
</gene>
<reference evidence="1 2" key="1">
    <citation type="journal article" date="2020" name="ISME J.">
        <title>Comparative genomics reveals insights into cyanobacterial evolution and habitat adaptation.</title>
        <authorList>
            <person name="Chen M.Y."/>
            <person name="Teng W.K."/>
            <person name="Zhao L."/>
            <person name="Hu C.X."/>
            <person name="Zhou Y.K."/>
            <person name="Han B.P."/>
            <person name="Song L.R."/>
            <person name="Shu W.S."/>
        </authorList>
    </citation>
    <scope>NUCLEOTIDE SEQUENCE [LARGE SCALE GENOMIC DNA]</scope>
    <source>
        <strain evidence="1 2">FACHB-723</strain>
    </source>
</reference>
<evidence type="ECO:0000313" key="2">
    <source>
        <dbReference type="Proteomes" id="UP000642094"/>
    </source>
</evidence>
<proteinExistence type="predicted"/>
<accession>A0ABR7ZZ55</accession>
<protein>
    <submittedName>
        <fullName evidence="1">CopG family transcriptional regulator</fullName>
    </submittedName>
</protein>
<evidence type="ECO:0000313" key="1">
    <source>
        <dbReference type="EMBL" id="MBD2188859.1"/>
    </source>
</evidence>
<dbReference type="EMBL" id="JACJQB010000023">
    <property type="protein sequence ID" value="MBD2188859.1"/>
    <property type="molecule type" value="Genomic_DNA"/>
</dbReference>
<organism evidence="1 2">
    <name type="scientific">Pseudanabaena mucicola FACHB-723</name>
    <dbReference type="NCBI Taxonomy" id="2692860"/>
    <lineage>
        <taxon>Bacteria</taxon>
        <taxon>Bacillati</taxon>
        <taxon>Cyanobacteriota</taxon>
        <taxon>Cyanophyceae</taxon>
        <taxon>Pseudanabaenales</taxon>
        <taxon>Pseudanabaenaceae</taxon>
        <taxon>Pseudanabaena</taxon>
    </lineage>
</organism>
<keyword evidence="2" id="KW-1185">Reference proteome</keyword>
<comment type="caution">
    <text evidence="1">The sequence shown here is derived from an EMBL/GenBank/DDBJ whole genome shotgun (WGS) entry which is preliminary data.</text>
</comment>
<name>A0ABR7ZZ55_9CYAN</name>
<sequence length="88" mass="10045">MQLNVNLEEEEITKLSTIQKITGKDLTEVLRTAIDRYHQQVNKAPIQKSPLQIFTELGLVGCIEGDPDLSTNYKSVVKSYILKKHDHH</sequence>
<dbReference type="RefSeq" id="WP_190403701.1">
    <property type="nucleotide sequence ID" value="NZ_JACJQB010000023.1"/>
</dbReference>